<reference evidence="1" key="2">
    <citation type="journal article" date="2022" name="New Phytol.">
        <title>Evolutionary transition to the ectomycorrhizal habit in the genomes of a hyperdiverse lineage of mushroom-forming fungi.</title>
        <authorList>
            <person name="Looney B."/>
            <person name="Miyauchi S."/>
            <person name="Morin E."/>
            <person name="Drula E."/>
            <person name="Courty P.E."/>
            <person name="Kohler A."/>
            <person name="Kuo A."/>
            <person name="LaButti K."/>
            <person name="Pangilinan J."/>
            <person name="Lipzen A."/>
            <person name="Riley R."/>
            <person name="Andreopoulos W."/>
            <person name="He G."/>
            <person name="Johnson J."/>
            <person name="Nolan M."/>
            <person name="Tritt A."/>
            <person name="Barry K.W."/>
            <person name="Grigoriev I.V."/>
            <person name="Nagy L.G."/>
            <person name="Hibbett D."/>
            <person name="Henrissat B."/>
            <person name="Matheny P.B."/>
            <person name="Labbe J."/>
            <person name="Martin F.M."/>
        </authorList>
    </citation>
    <scope>NUCLEOTIDE SEQUENCE</scope>
    <source>
        <strain evidence="1">HHB10654</strain>
    </source>
</reference>
<name>A0ACB8SRE8_9AGAM</name>
<reference evidence="1" key="1">
    <citation type="submission" date="2021-03" db="EMBL/GenBank/DDBJ databases">
        <authorList>
            <consortium name="DOE Joint Genome Institute"/>
            <person name="Ahrendt S."/>
            <person name="Looney B.P."/>
            <person name="Miyauchi S."/>
            <person name="Morin E."/>
            <person name="Drula E."/>
            <person name="Courty P.E."/>
            <person name="Chicoki N."/>
            <person name="Fauchery L."/>
            <person name="Kohler A."/>
            <person name="Kuo A."/>
            <person name="Labutti K."/>
            <person name="Pangilinan J."/>
            <person name="Lipzen A."/>
            <person name="Riley R."/>
            <person name="Andreopoulos W."/>
            <person name="He G."/>
            <person name="Johnson J."/>
            <person name="Barry K.W."/>
            <person name="Grigoriev I.V."/>
            <person name="Nagy L."/>
            <person name="Hibbett D."/>
            <person name="Henrissat B."/>
            <person name="Matheny P.B."/>
            <person name="Labbe J."/>
            <person name="Martin F."/>
        </authorList>
    </citation>
    <scope>NUCLEOTIDE SEQUENCE</scope>
    <source>
        <strain evidence="1">HHB10654</strain>
    </source>
</reference>
<comment type="caution">
    <text evidence="1">The sequence shown here is derived from an EMBL/GenBank/DDBJ whole genome shotgun (WGS) entry which is preliminary data.</text>
</comment>
<gene>
    <name evidence="1" type="ORF">BV25DRAFT_1891260</name>
</gene>
<keyword evidence="2" id="KW-1185">Reference proteome</keyword>
<protein>
    <submittedName>
        <fullName evidence="1">Uncharacterized protein</fullName>
    </submittedName>
</protein>
<dbReference type="Proteomes" id="UP000814140">
    <property type="component" value="Unassembled WGS sequence"/>
</dbReference>
<accession>A0ACB8SRE8</accession>
<dbReference type="EMBL" id="MU277235">
    <property type="protein sequence ID" value="KAI0058418.1"/>
    <property type="molecule type" value="Genomic_DNA"/>
</dbReference>
<evidence type="ECO:0000313" key="1">
    <source>
        <dbReference type="EMBL" id="KAI0058418.1"/>
    </source>
</evidence>
<sequence length="333" mass="38561">MSIVDYLHAWYALILHWVFQIQHRQVGHLTKDRQTGVYVREIRPLNEQLYRLVIWNRWMEWLDLSRWWRLHLHHITTTAGRDMLHPETKMQIPGFVKFFKVKMEDFEPSDLDKFHNFDEFFVRRLRPGARPIAEAEDDTLAVIPSDCRAVFFETVAETKKLWIKAREFTIAQLIEDEKAALTWAEGRVGSFRLSLQDYHHYHSPVSGKVAWWKSIPGETYGVDPLAINSDVDVLGRNERTAVCIDSAEFGKVLFVAIGAQDVGSCNLTPTVEEHGVLKKGDEIGWFQFGGSSIVVAFEKERITFDEDLLDVSYRGIEMDVQMGQSMGRATQKM</sequence>
<proteinExistence type="predicted"/>
<evidence type="ECO:0000313" key="2">
    <source>
        <dbReference type="Proteomes" id="UP000814140"/>
    </source>
</evidence>
<organism evidence="1 2">
    <name type="scientific">Artomyces pyxidatus</name>
    <dbReference type="NCBI Taxonomy" id="48021"/>
    <lineage>
        <taxon>Eukaryota</taxon>
        <taxon>Fungi</taxon>
        <taxon>Dikarya</taxon>
        <taxon>Basidiomycota</taxon>
        <taxon>Agaricomycotina</taxon>
        <taxon>Agaricomycetes</taxon>
        <taxon>Russulales</taxon>
        <taxon>Auriscalpiaceae</taxon>
        <taxon>Artomyces</taxon>
    </lineage>
</organism>